<sequence>MYRKPPTFSGRRAGGAKAAVDGLWRGCADTPVDPVHNLGTTLRITPPKIPQQAPGLRKHDPPGVWERKSTVPATSLRPEPRPHPTARGGR</sequence>
<protein>
    <recommendedName>
        <fullName evidence="4">Transposase</fullName>
    </recommendedName>
</protein>
<comment type="caution">
    <text evidence="2">The sequence shown here is derived from an EMBL/GenBank/DDBJ whole genome shotgun (WGS) entry which is preliminary data.</text>
</comment>
<gene>
    <name evidence="2" type="ORF">GCM10022214_80980</name>
</gene>
<evidence type="ECO:0000256" key="1">
    <source>
        <dbReference type="SAM" id="MobiDB-lite"/>
    </source>
</evidence>
<feature type="region of interest" description="Disordered" evidence="1">
    <location>
        <begin position="38"/>
        <end position="90"/>
    </location>
</feature>
<dbReference type="EMBL" id="BAAAZG010000069">
    <property type="protein sequence ID" value="GAA4102793.1"/>
    <property type="molecule type" value="Genomic_DNA"/>
</dbReference>
<accession>A0ABP7X4M8</accession>
<keyword evidence="3" id="KW-1185">Reference proteome</keyword>
<organism evidence="2 3">
    <name type="scientific">Actinomadura miaoliensis</name>
    <dbReference type="NCBI Taxonomy" id="430685"/>
    <lineage>
        <taxon>Bacteria</taxon>
        <taxon>Bacillati</taxon>
        <taxon>Actinomycetota</taxon>
        <taxon>Actinomycetes</taxon>
        <taxon>Streptosporangiales</taxon>
        <taxon>Thermomonosporaceae</taxon>
        <taxon>Actinomadura</taxon>
    </lineage>
</organism>
<evidence type="ECO:0000313" key="2">
    <source>
        <dbReference type="EMBL" id="GAA4102793.1"/>
    </source>
</evidence>
<evidence type="ECO:0008006" key="4">
    <source>
        <dbReference type="Google" id="ProtNLM"/>
    </source>
</evidence>
<feature type="compositionally biased region" description="Basic and acidic residues" evidence="1">
    <location>
        <begin position="57"/>
        <end position="69"/>
    </location>
</feature>
<reference evidence="3" key="1">
    <citation type="journal article" date="2019" name="Int. J. Syst. Evol. Microbiol.">
        <title>The Global Catalogue of Microorganisms (GCM) 10K type strain sequencing project: providing services to taxonomists for standard genome sequencing and annotation.</title>
        <authorList>
            <consortium name="The Broad Institute Genomics Platform"/>
            <consortium name="The Broad Institute Genome Sequencing Center for Infectious Disease"/>
            <person name="Wu L."/>
            <person name="Ma J."/>
        </authorList>
    </citation>
    <scope>NUCLEOTIDE SEQUENCE [LARGE SCALE GENOMIC DNA]</scope>
    <source>
        <strain evidence="3">JCM 16702</strain>
    </source>
</reference>
<evidence type="ECO:0000313" key="3">
    <source>
        <dbReference type="Proteomes" id="UP001500683"/>
    </source>
</evidence>
<dbReference type="Proteomes" id="UP001500683">
    <property type="component" value="Unassembled WGS sequence"/>
</dbReference>
<proteinExistence type="predicted"/>
<name>A0ABP7X4M8_9ACTN</name>